<dbReference type="PANTHER" id="PTHR30213">
    <property type="entry name" value="INNER MEMBRANE PROTEIN YHJD"/>
    <property type="match status" value="1"/>
</dbReference>
<dbReference type="EMBL" id="JBHUOX010000011">
    <property type="protein sequence ID" value="MFD3001648.1"/>
    <property type="molecule type" value="Genomic_DNA"/>
</dbReference>
<feature type="transmembrane region" description="Helical" evidence="6">
    <location>
        <begin position="135"/>
        <end position="167"/>
    </location>
</feature>
<feature type="transmembrane region" description="Helical" evidence="6">
    <location>
        <begin position="187"/>
        <end position="205"/>
    </location>
</feature>
<dbReference type="Proteomes" id="UP001597641">
    <property type="component" value="Unassembled WGS sequence"/>
</dbReference>
<organism evidence="7 8">
    <name type="scientific">Pontibacter toksunensis</name>
    <dbReference type="NCBI Taxonomy" id="1332631"/>
    <lineage>
        <taxon>Bacteria</taxon>
        <taxon>Pseudomonadati</taxon>
        <taxon>Bacteroidota</taxon>
        <taxon>Cytophagia</taxon>
        <taxon>Cytophagales</taxon>
        <taxon>Hymenobacteraceae</taxon>
        <taxon>Pontibacter</taxon>
    </lineage>
</organism>
<sequence>MKHFLEKARQILKDTKNNFRGDEPVVHSAAIAFFTIFSLPAILIVLTFIGSVFFREAAVRKELIKEVEDMISVKAGNQASTVLENMLDTPAGFWGILIGIIVVLQSASVIFFMMQKGLNAIWKVRVKPGVNFFRLLLHRLIPLVMIIGLGLLLAISLLLDTIIAMYSEDLQNVFEAYFTPAVRTVNTIFYLSVVLIFFTAVHKVLPDVRVGWKDALAGGVITSVLFLIGKQIINFVLSNVQLIGVYAAAGSLVVLLLWVFYSSIILLLGAEVTKSYAKNHGREIIPKAIAIKYKKISGEEK</sequence>
<gene>
    <name evidence="7" type="ORF">ACFS7Z_14850</name>
</gene>
<comment type="caution">
    <text evidence="7">The sequence shown here is derived from an EMBL/GenBank/DDBJ whole genome shotgun (WGS) entry which is preliminary data.</text>
</comment>
<evidence type="ECO:0000313" key="8">
    <source>
        <dbReference type="Proteomes" id="UP001597641"/>
    </source>
</evidence>
<dbReference type="InterPro" id="IPR017039">
    <property type="entry name" value="Virul_fac_BrkB"/>
</dbReference>
<evidence type="ECO:0000256" key="4">
    <source>
        <dbReference type="ARBA" id="ARBA00022989"/>
    </source>
</evidence>
<proteinExistence type="predicted"/>
<keyword evidence="5 6" id="KW-0472">Membrane</keyword>
<comment type="subcellular location">
    <subcellularLocation>
        <location evidence="1">Cell membrane</location>
        <topology evidence="1">Multi-pass membrane protein</topology>
    </subcellularLocation>
</comment>
<feature type="transmembrane region" description="Helical" evidence="6">
    <location>
        <begin position="29"/>
        <end position="54"/>
    </location>
</feature>
<feature type="transmembrane region" description="Helical" evidence="6">
    <location>
        <begin position="91"/>
        <end position="114"/>
    </location>
</feature>
<evidence type="ECO:0000313" key="7">
    <source>
        <dbReference type="EMBL" id="MFD3001648.1"/>
    </source>
</evidence>
<protein>
    <submittedName>
        <fullName evidence="7">YihY/virulence factor BrkB family protein</fullName>
    </submittedName>
</protein>
<feature type="transmembrane region" description="Helical" evidence="6">
    <location>
        <begin position="243"/>
        <end position="268"/>
    </location>
</feature>
<evidence type="ECO:0000256" key="5">
    <source>
        <dbReference type="ARBA" id="ARBA00023136"/>
    </source>
</evidence>
<keyword evidence="3 6" id="KW-0812">Transmembrane</keyword>
<evidence type="ECO:0000256" key="3">
    <source>
        <dbReference type="ARBA" id="ARBA00022692"/>
    </source>
</evidence>
<keyword evidence="8" id="KW-1185">Reference proteome</keyword>
<evidence type="ECO:0000256" key="2">
    <source>
        <dbReference type="ARBA" id="ARBA00022475"/>
    </source>
</evidence>
<evidence type="ECO:0000256" key="6">
    <source>
        <dbReference type="SAM" id="Phobius"/>
    </source>
</evidence>
<keyword evidence="4 6" id="KW-1133">Transmembrane helix</keyword>
<reference evidence="8" key="1">
    <citation type="journal article" date="2019" name="Int. J. Syst. Evol. Microbiol.">
        <title>The Global Catalogue of Microorganisms (GCM) 10K type strain sequencing project: providing services to taxonomists for standard genome sequencing and annotation.</title>
        <authorList>
            <consortium name="The Broad Institute Genomics Platform"/>
            <consortium name="The Broad Institute Genome Sequencing Center for Infectious Disease"/>
            <person name="Wu L."/>
            <person name="Ma J."/>
        </authorList>
    </citation>
    <scope>NUCLEOTIDE SEQUENCE [LARGE SCALE GENOMIC DNA]</scope>
    <source>
        <strain evidence="8">KCTC 23984</strain>
    </source>
</reference>
<name>A0ABW6BX30_9BACT</name>
<dbReference type="PIRSF" id="PIRSF035875">
    <property type="entry name" value="RNase_BN"/>
    <property type="match status" value="1"/>
</dbReference>
<evidence type="ECO:0000256" key="1">
    <source>
        <dbReference type="ARBA" id="ARBA00004651"/>
    </source>
</evidence>
<feature type="transmembrane region" description="Helical" evidence="6">
    <location>
        <begin position="217"/>
        <end position="237"/>
    </location>
</feature>
<keyword evidence="2" id="KW-1003">Cell membrane</keyword>
<dbReference type="PANTHER" id="PTHR30213:SF1">
    <property type="entry name" value="INNER MEMBRANE PROTEIN YHJD"/>
    <property type="match status" value="1"/>
</dbReference>
<dbReference type="RefSeq" id="WP_377485958.1">
    <property type="nucleotide sequence ID" value="NZ_JBHUOX010000011.1"/>
</dbReference>
<dbReference type="Pfam" id="PF03631">
    <property type="entry name" value="Virul_fac_BrkB"/>
    <property type="match status" value="1"/>
</dbReference>
<accession>A0ABW6BX30</accession>